<dbReference type="Proteomes" id="UP000054558">
    <property type="component" value="Unassembled WGS sequence"/>
</dbReference>
<evidence type="ECO:0000313" key="1">
    <source>
        <dbReference type="EMBL" id="GAQ83088.1"/>
    </source>
</evidence>
<protein>
    <submittedName>
        <fullName evidence="1">Uncharacterized protein</fullName>
    </submittedName>
</protein>
<dbReference type="AlphaFoldDB" id="A0A1Y1I4P5"/>
<sequence>MHGSDEAKALRREALSCGTCGPHAQTAAIVSTRFLVPAAKSPVLRHWHYSTLHRLSRAAHTTSARFQQQRRLG</sequence>
<proteinExistence type="predicted"/>
<reference evidence="1 2" key="1">
    <citation type="journal article" date="2014" name="Nat. Commun.">
        <title>Klebsormidium flaccidum genome reveals primary factors for plant terrestrial adaptation.</title>
        <authorList>
            <person name="Hori K."/>
            <person name="Maruyama F."/>
            <person name="Fujisawa T."/>
            <person name="Togashi T."/>
            <person name="Yamamoto N."/>
            <person name="Seo M."/>
            <person name="Sato S."/>
            <person name="Yamada T."/>
            <person name="Mori H."/>
            <person name="Tajima N."/>
            <person name="Moriyama T."/>
            <person name="Ikeuchi M."/>
            <person name="Watanabe M."/>
            <person name="Wada H."/>
            <person name="Kobayashi K."/>
            <person name="Saito M."/>
            <person name="Masuda T."/>
            <person name="Sasaki-Sekimoto Y."/>
            <person name="Mashiguchi K."/>
            <person name="Awai K."/>
            <person name="Shimojima M."/>
            <person name="Masuda S."/>
            <person name="Iwai M."/>
            <person name="Nobusawa T."/>
            <person name="Narise T."/>
            <person name="Kondo S."/>
            <person name="Saito H."/>
            <person name="Sato R."/>
            <person name="Murakawa M."/>
            <person name="Ihara Y."/>
            <person name="Oshima-Yamada Y."/>
            <person name="Ohtaka K."/>
            <person name="Satoh M."/>
            <person name="Sonobe K."/>
            <person name="Ishii M."/>
            <person name="Ohtani R."/>
            <person name="Kanamori-Sato M."/>
            <person name="Honoki R."/>
            <person name="Miyazaki D."/>
            <person name="Mochizuki H."/>
            <person name="Umetsu J."/>
            <person name="Higashi K."/>
            <person name="Shibata D."/>
            <person name="Kamiya Y."/>
            <person name="Sato N."/>
            <person name="Nakamura Y."/>
            <person name="Tabata S."/>
            <person name="Ida S."/>
            <person name="Kurokawa K."/>
            <person name="Ohta H."/>
        </authorList>
    </citation>
    <scope>NUCLEOTIDE SEQUENCE [LARGE SCALE GENOMIC DNA]</scope>
    <source>
        <strain evidence="1 2">NIES-2285</strain>
    </source>
</reference>
<organism evidence="1 2">
    <name type="scientific">Klebsormidium nitens</name>
    <name type="common">Green alga</name>
    <name type="synonym">Ulothrix nitens</name>
    <dbReference type="NCBI Taxonomy" id="105231"/>
    <lineage>
        <taxon>Eukaryota</taxon>
        <taxon>Viridiplantae</taxon>
        <taxon>Streptophyta</taxon>
        <taxon>Klebsormidiophyceae</taxon>
        <taxon>Klebsormidiales</taxon>
        <taxon>Klebsormidiaceae</taxon>
        <taxon>Klebsormidium</taxon>
    </lineage>
</organism>
<accession>A0A1Y1I4P5</accession>
<evidence type="ECO:0000313" key="2">
    <source>
        <dbReference type="Proteomes" id="UP000054558"/>
    </source>
</evidence>
<name>A0A1Y1I4P5_KLENI</name>
<gene>
    <name evidence="1" type="ORF">KFL_001350130</name>
</gene>
<dbReference type="EMBL" id="DF237084">
    <property type="protein sequence ID" value="GAQ83088.1"/>
    <property type="molecule type" value="Genomic_DNA"/>
</dbReference>
<keyword evidence="2" id="KW-1185">Reference proteome</keyword>